<dbReference type="Gene3D" id="3.80.10.10">
    <property type="entry name" value="Ribonuclease Inhibitor"/>
    <property type="match status" value="1"/>
</dbReference>
<evidence type="ECO:0008006" key="3">
    <source>
        <dbReference type="Google" id="ProtNLM"/>
    </source>
</evidence>
<accession>A0A6P2DB07</accession>
<gene>
    <name evidence="1" type="ORF">SOIL9_03920</name>
</gene>
<organism evidence="1 2">
    <name type="scientific">Gemmata massiliana</name>
    <dbReference type="NCBI Taxonomy" id="1210884"/>
    <lineage>
        <taxon>Bacteria</taxon>
        <taxon>Pseudomonadati</taxon>
        <taxon>Planctomycetota</taxon>
        <taxon>Planctomycetia</taxon>
        <taxon>Gemmatales</taxon>
        <taxon>Gemmataceae</taxon>
        <taxon>Gemmata</taxon>
    </lineage>
</organism>
<dbReference type="AlphaFoldDB" id="A0A6P2DB07"/>
<name>A0A6P2DB07_9BACT</name>
<dbReference type="SUPFAM" id="SSF52047">
    <property type="entry name" value="RNI-like"/>
    <property type="match status" value="1"/>
</dbReference>
<reference evidence="1 2" key="1">
    <citation type="submission" date="2019-05" db="EMBL/GenBank/DDBJ databases">
        <authorList>
            <consortium name="Science for Life Laboratories"/>
        </authorList>
    </citation>
    <scope>NUCLEOTIDE SEQUENCE [LARGE SCALE GENOMIC DNA]</scope>
    <source>
        <strain evidence="1">Soil9</strain>
    </source>
</reference>
<dbReference type="RefSeq" id="WP_162671488.1">
    <property type="nucleotide sequence ID" value="NZ_LR593886.1"/>
</dbReference>
<dbReference type="KEGG" id="gms:SOIL9_03920"/>
<protein>
    <recommendedName>
        <fullName evidence="3">Repeat-companion domain protein</fullName>
    </recommendedName>
</protein>
<evidence type="ECO:0000313" key="1">
    <source>
        <dbReference type="EMBL" id="VTR98087.1"/>
    </source>
</evidence>
<dbReference type="InterPro" id="IPR014338">
    <property type="entry name" value="CHP02996_rpt-companion-dom"/>
</dbReference>
<dbReference type="NCBIfam" id="TIGR02996">
    <property type="entry name" value="rpt_mate_G_obs"/>
    <property type="match status" value="1"/>
</dbReference>
<dbReference type="EMBL" id="LR593886">
    <property type="protein sequence ID" value="VTR98087.1"/>
    <property type="molecule type" value="Genomic_DNA"/>
</dbReference>
<keyword evidence="2" id="KW-1185">Reference proteome</keyword>
<dbReference type="InterPro" id="IPR032675">
    <property type="entry name" value="LRR_dom_sf"/>
</dbReference>
<dbReference type="Proteomes" id="UP000464178">
    <property type="component" value="Chromosome"/>
</dbReference>
<proteinExistence type="predicted"/>
<evidence type="ECO:0000313" key="2">
    <source>
        <dbReference type="Proteomes" id="UP000464178"/>
    </source>
</evidence>
<sequence>MSERDALLAAVLAAPDDDLARLVFADWLEDTARPAAVARARFIRLQIELANTSPGTATYPQHNFDLADEIDSLAVRWMRSWLTEFPPQVARAVWSQRLGTGAFRRGFLDGVRLSPKMFLATAPALFAAAPITSLHLHGEYSDGKMTALFTSPHLHKLHSVRLSGGWCGDRIARRLAKCPDLGAVRELDLSGCWLSDHGALDLARSPALARLSVLRVCRNRLTGFGVYMLASASTLSPLARFDAAENPGVRVPRW</sequence>